<evidence type="ECO:0000256" key="4">
    <source>
        <dbReference type="ARBA" id="ARBA00022889"/>
    </source>
</evidence>
<dbReference type="FunFam" id="2.60.40.10:FF:000070">
    <property type="entry name" value="Myosin-binding protein C, slow type"/>
    <property type="match status" value="1"/>
</dbReference>
<dbReference type="FunFam" id="2.60.40.10:FF:000060">
    <property type="entry name" value="Myosin-binding protein C, slow type"/>
    <property type="match status" value="1"/>
</dbReference>
<keyword evidence="4" id="KW-0130">Cell adhesion</keyword>
<evidence type="ECO:0000256" key="6">
    <source>
        <dbReference type="ARBA" id="ARBA00023203"/>
    </source>
</evidence>
<dbReference type="InterPro" id="IPR003598">
    <property type="entry name" value="Ig_sub2"/>
</dbReference>
<feature type="domain" description="Fibronectin type-III" evidence="11">
    <location>
        <begin position="926"/>
        <end position="1021"/>
    </location>
</feature>
<dbReference type="InterPro" id="IPR050964">
    <property type="entry name" value="Striated_Muscle_Regulatory"/>
</dbReference>
<name>A0AAJ7XGZ7_PETMA</name>
<keyword evidence="5" id="KW-0514">Muscle protein</keyword>
<feature type="domain" description="Fibronectin type-III" evidence="11">
    <location>
        <begin position="631"/>
        <end position="727"/>
    </location>
</feature>
<dbReference type="PROSITE" id="PS50853">
    <property type="entry name" value="FN3"/>
    <property type="match status" value="3"/>
</dbReference>
<comment type="similarity">
    <text evidence="8">Belongs to the immunoglobulin superfamily. MyBP family.</text>
</comment>
<evidence type="ECO:0000256" key="1">
    <source>
        <dbReference type="ARBA" id="ARBA00022433"/>
    </source>
</evidence>
<feature type="domain" description="Ig-like" evidence="10">
    <location>
        <begin position="829"/>
        <end position="917"/>
    </location>
</feature>
<dbReference type="FunFam" id="2.60.40.10:FF:000081">
    <property type="entry name" value="Myosin-binding protein C, slow type"/>
    <property type="match status" value="1"/>
</dbReference>
<feature type="domain" description="Fibronectin type-III" evidence="11">
    <location>
        <begin position="729"/>
        <end position="825"/>
    </location>
</feature>
<dbReference type="InterPro" id="IPR007110">
    <property type="entry name" value="Ig-like_dom"/>
</dbReference>
<organism evidence="12 13">
    <name type="scientific">Petromyzon marinus</name>
    <name type="common">Sea lamprey</name>
    <dbReference type="NCBI Taxonomy" id="7757"/>
    <lineage>
        <taxon>Eukaryota</taxon>
        <taxon>Metazoa</taxon>
        <taxon>Chordata</taxon>
        <taxon>Craniata</taxon>
        <taxon>Vertebrata</taxon>
        <taxon>Cyclostomata</taxon>
        <taxon>Hyperoartia</taxon>
        <taxon>Petromyzontiformes</taxon>
        <taxon>Petromyzontidae</taxon>
        <taxon>Petromyzon</taxon>
    </lineage>
</organism>
<feature type="compositionally biased region" description="Low complexity" evidence="9">
    <location>
        <begin position="1"/>
        <end position="11"/>
    </location>
</feature>
<dbReference type="GO" id="GO:0003779">
    <property type="term" value="F:actin binding"/>
    <property type="evidence" value="ECO:0007669"/>
    <property type="project" value="UniProtKB-KW"/>
</dbReference>
<dbReference type="SUPFAM" id="SSF48726">
    <property type="entry name" value="Immunoglobulin"/>
    <property type="match status" value="7"/>
</dbReference>
<dbReference type="Gene3D" id="2.60.40.10">
    <property type="entry name" value="Immunoglobulins"/>
    <property type="match status" value="10"/>
</dbReference>
<dbReference type="KEGG" id="pmrn:116956521"/>
<dbReference type="FunFam" id="2.60.40.10:FF:000062">
    <property type="entry name" value="Myosin-binding protein C, slow type"/>
    <property type="match status" value="1"/>
</dbReference>
<dbReference type="AlphaFoldDB" id="A0AAJ7XGZ7"/>
<keyword evidence="12" id="KW-1185">Reference proteome</keyword>
<dbReference type="InterPro" id="IPR013783">
    <property type="entry name" value="Ig-like_fold"/>
</dbReference>
<dbReference type="Pfam" id="PF07679">
    <property type="entry name" value="I-set"/>
    <property type="match status" value="7"/>
</dbReference>
<dbReference type="GO" id="GO:0007155">
    <property type="term" value="P:cell adhesion"/>
    <property type="evidence" value="ECO:0007669"/>
    <property type="project" value="UniProtKB-KW"/>
</dbReference>
<dbReference type="CDD" id="cd00096">
    <property type="entry name" value="Ig"/>
    <property type="match status" value="1"/>
</dbReference>
<evidence type="ECO:0000259" key="11">
    <source>
        <dbReference type="PROSITE" id="PS50853"/>
    </source>
</evidence>
<evidence type="ECO:0000256" key="3">
    <source>
        <dbReference type="ARBA" id="ARBA00022737"/>
    </source>
</evidence>
<dbReference type="Pfam" id="PF18362">
    <property type="entry name" value="THB"/>
    <property type="match status" value="1"/>
</dbReference>
<evidence type="ECO:0000259" key="10">
    <source>
        <dbReference type="PROSITE" id="PS50835"/>
    </source>
</evidence>
<dbReference type="InterPro" id="IPR013098">
    <property type="entry name" value="Ig_I-set"/>
</dbReference>
<keyword evidence="3" id="KW-0677">Repeat</keyword>
<dbReference type="GO" id="GO:0031430">
    <property type="term" value="C:M band"/>
    <property type="evidence" value="ECO:0007669"/>
    <property type="project" value="TreeGrafter"/>
</dbReference>
<feature type="region of interest" description="Disordered" evidence="9">
    <location>
        <begin position="1"/>
        <end position="65"/>
    </location>
</feature>
<evidence type="ECO:0000256" key="8">
    <source>
        <dbReference type="ARBA" id="ARBA00038352"/>
    </source>
</evidence>
<reference evidence="13" key="1">
    <citation type="submission" date="2025-08" db="UniProtKB">
        <authorList>
            <consortium name="RefSeq"/>
        </authorList>
    </citation>
    <scope>IDENTIFICATION</scope>
    <source>
        <tissue evidence="13">Sperm</tissue>
    </source>
</reference>
<dbReference type="SMART" id="SM00408">
    <property type="entry name" value="IGc2"/>
    <property type="match status" value="4"/>
</dbReference>
<evidence type="ECO:0000256" key="7">
    <source>
        <dbReference type="ARBA" id="ARBA00023319"/>
    </source>
</evidence>
<dbReference type="InterPro" id="IPR003599">
    <property type="entry name" value="Ig_sub"/>
</dbReference>
<dbReference type="RefSeq" id="XP_032834096.1">
    <property type="nucleotide sequence ID" value="XM_032978205.1"/>
</dbReference>
<dbReference type="GO" id="GO:0045214">
    <property type="term" value="P:sarcomere organization"/>
    <property type="evidence" value="ECO:0007669"/>
    <property type="project" value="TreeGrafter"/>
</dbReference>
<dbReference type="InterPro" id="IPR003961">
    <property type="entry name" value="FN3_dom"/>
</dbReference>
<keyword evidence="1" id="KW-0787">Thick filament</keyword>
<dbReference type="Pfam" id="PF00041">
    <property type="entry name" value="fn3"/>
    <property type="match status" value="3"/>
</dbReference>
<sequence length="1179" mass="131671">MPEATATAAAPPQAPPAAPAEAPALERTDTPGSTDGSKPLALQRTDTPDMTEPTSGPPVEENKPSTGIFLEVPKTGSVAVGADIIFVAKVSGEGVGKKPVVKWFKGKWLDLASKAGKHLQFKENYDRNSKIYSYEMRIIKAKESYAGSYRCEVSVRDKADTAYFDLTVEAPAESAIDLRAAFRRSSGGEDAGELDFSGLLKKGKAKGPEQQEPDVDVWELLKNAKPSEFEKIAFQYGITDLRGLLRRLKRMKREVQKSPEKFAFKKKLEPTYQVDKGGKVRMVVELEDPNSEHKWYKNGKEIRPSGKYIMESKGLERILVISNCNVNDDAAYSIEVGDEKSCTELFVREPPVTITKHLEDKNVLAGERVELECEVSEDDAQVIWKKDGQEISFERFKFKYRLKQEGKKHTLIITEPSLEDIGTYTITANGGESKAKLVVEERQIHILHDLSNVTLKPGENAEFILEVSEDVQGKWYRDGVEVKPDKRIKVVKDGKTHKLLIEKCGVEDEGLYKFVPSGFDVSLQSKLHIMQAPKMELDMDKKTGDNTIVVVAGNKLRVELHVTGDPAPMVAGNKGERTIPPTTGRVHMEKDSLVLEVAERGDTGRYTITAQNAAGTCTMHVNIKVVDIPDPPESPAIISIGEDSCVTTWKAPLYDGGEPILGYVIERKKKQSQRWMRLNFDVWKELTYEAKAMMEGVPYEMRICAVNAIGMSLPSEPSKPFVPLAPTSEPSHLIADDITDNSICLKWKQPERIGAAGLDGYRIEYCAEGSTDWVKVNPDKLIDDTSYVVRDLPKDAKLFFRVIAVNAAGDSQPCTTSQAITIRELVFPPKIMVPRHLRQNYIKKVGETVNIVVPFHGKPRPKVTWLKDGQVPDVKQVNIRNSDNDSILFIRKSLRSDSGIYVLTVQVEDIVETANITVQIVEKPGPPVSVRIVEVWECSAAIEWVAPRDSGNCEITGYTVQKADKKTMEWFTVYEHYRRVHCTVSDLVVGNEYYFRVFAENMCGPSNDATRSKDSARIPKAGIVYRPPEYKEHDFLEAPQFTHPLVDLCAISGYNATLSCCVRAFPKPKIRWTKNKVEIRDDPKYRMFSNQGVCTLEVRKPGPYDGGVYCCLAENSLGDAMVDCKFECKGNLSILDMLLQGVPPNLIQNILDKTASEEQAAANNNNNKQQQQQQQRPTN</sequence>
<dbReference type="InterPro" id="IPR036179">
    <property type="entry name" value="Ig-like_dom_sf"/>
</dbReference>
<dbReference type="FunFam" id="2.60.40.10:FF:000031">
    <property type="entry name" value="Myosin-binding protein C, slow type"/>
    <property type="match status" value="2"/>
</dbReference>
<feature type="domain" description="Ig-like" evidence="10">
    <location>
        <begin position="1039"/>
        <end position="1127"/>
    </location>
</feature>
<feature type="domain" description="Ig-like" evidence="10">
    <location>
        <begin position="350"/>
        <end position="438"/>
    </location>
</feature>
<dbReference type="CDD" id="cd00063">
    <property type="entry name" value="FN3"/>
    <property type="match status" value="3"/>
</dbReference>
<keyword evidence="7" id="KW-0393">Immunoglobulin domain</keyword>
<dbReference type="PANTHER" id="PTHR13817">
    <property type="entry name" value="TITIN"/>
    <property type="match status" value="1"/>
</dbReference>
<keyword evidence="2" id="KW-0597">Phosphoprotein</keyword>
<keyword evidence="6" id="KW-0009">Actin-binding</keyword>
<feature type="domain" description="Ig-like" evidence="10">
    <location>
        <begin position="64"/>
        <end position="167"/>
    </location>
</feature>
<dbReference type="InterPro" id="IPR040849">
    <property type="entry name" value="MyBP-C_THB"/>
</dbReference>
<dbReference type="FunFam" id="2.60.40.10:FF:000225">
    <property type="entry name" value="Myosin-binding protein C, cardiac-type"/>
    <property type="match status" value="1"/>
</dbReference>
<accession>A0AAJ7XGZ7</accession>
<dbReference type="FunFam" id="2.60.40.10:FF:000111">
    <property type="entry name" value="Myosin-binding protein C, slow type"/>
    <property type="match status" value="1"/>
</dbReference>
<dbReference type="FunFam" id="2.60.40.10:FF:000326">
    <property type="entry name" value="Myosin-binding protein C, cardiac-type"/>
    <property type="match status" value="1"/>
</dbReference>
<gene>
    <name evidence="13" type="primary">LOC116956521</name>
</gene>
<feature type="region of interest" description="Disordered" evidence="9">
    <location>
        <begin position="1159"/>
        <end position="1179"/>
    </location>
</feature>
<proteinExistence type="inferred from homology"/>
<dbReference type="SMART" id="SM00060">
    <property type="entry name" value="FN3"/>
    <property type="match status" value="3"/>
</dbReference>
<dbReference type="PROSITE" id="PS50835">
    <property type="entry name" value="IG_LIKE"/>
    <property type="match status" value="4"/>
</dbReference>
<evidence type="ECO:0000256" key="5">
    <source>
        <dbReference type="ARBA" id="ARBA00023179"/>
    </source>
</evidence>
<dbReference type="InterPro" id="IPR036116">
    <property type="entry name" value="FN3_sf"/>
</dbReference>
<protein>
    <submittedName>
        <fullName evidence="13">Myosin-binding protein C, slow-type-like isoform X1</fullName>
    </submittedName>
</protein>
<evidence type="ECO:0000313" key="12">
    <source>
        <dbReference type="Proteomes" id="UP001318040"/>
    </source>
</evidence>
<dbReference type="SUPFAM" id="SSF49265">
    <property type="entry name" value="Fibronectin type III"/>
    <property type="match status" value="2"/>
</dbReference>
<evidence type="ECO:0000256" key="9">
    <source>
        <dbReference type="SAM" id="MobiDB-lite"/>
    </source>
</evidence>
<dbReference type="GO" id="GO:0032982">
    <property type="term" value="C:myosin filament"/>
    <property type="evidence" value="ECO:0007669"/>
    <property type="project" value="UniProtKB-KW"/>
</dbReference>
<evidence type="ECO:0000313" key="13">
    <source>
        <dbReference type="RefSeq" id="XP_032834096.1"/>
    </source>
</evidence>
<evidence type="ECO:0000256" key="2">
    <source>
        <dbReference type="ARBA" id="ARBA00022553"/>
    </source>
</evidence>
<dbReference type="PANTHER" id="PTHR13817:SF168">
    <property type="match status" value="1"/>
</dbReference>
<dbReference type="SMART" id="SM00409">
    <property type="entry name" value="IG"/>
    <property type="match status" value="7"/>
</dbReference>
<dbReference type="Proteomes" id="UP001318040">
    <property type="component" value="Chromosome 65"/>
</dbReference>